<evidence type="ECO:0000313" key="3">
    <source>
        <dbReference type="Proteomes" id="UP001157961"/>
    </source>
</evidence>
<dbReference type="InterPro" id="IPR029069">
    <property type="entry name" value="HotDog_dom_sf"/>
</dbReference>
<comment type="caution">
    <text evidence="2">The sequence shown here is derived from an EMBL/GenBank/DDBJ whole genome shotgun (WGS) entry which is preliminary data.</text>
</comment>
<dbReference type="RefSeq" id="WP_283427981.1">
    <property type="nucleotide sequence ID" value="NZ_FXTY01000013.1"/>
</dbReference>
<dbReference type="InterPro" id="IPR050965">
    <property type="entry name" value="UPF0336/Enoyl-CoA_hydratase"/>
</dbReference>
<keyword evidence="3" id="KW-1185">Reference proteome</keyword>
<name>A0ABY1PKR3_9RHOB</name>
<dbReference type="Proteomes" id="UP001157961">
    <property type="component" value="Unassembled WGS sequence"/>
</dbReference>
<gene>
    <name evidence="2" type="ORF">SAMN06265373_11340</name>
</gene>
<dbReference type="PANTHER" id="PTHR43437:SF3">
    <property type="entry name" value="HYDROXYACYL-THIOESTER DEHYDRATASE TYPE 2, MITOCHONDRIAL"/>
    <property type="match status" value="1"/>
</dbReference>
<proteinExistence type="predicted"/>
<dbReference type="PANTHER" id="PTHR43437">
    <property type="entry name" value="HYDROXYACYL-THIOESTER DEHYDRATASE TYPE 2, MITOCHONDRIAL-RELATED"/>
    <property type="match status" value="1"/>
</dbReference>
<accession>A0ABY1PKR3</accession>
<dbReference type="Gene3D" id="3.10.129.10">
    <property type="entry name" value="Hotdog Thioesterase"/>
    <property type="match status" value="1"/>
</dbReference>
<organism evidence="2 3">
    <name type="scientific">Shimia sagamensis</name>
    <dbReference type="NCBI Taxonomy" id="1566352"/>
    <lineage>
        <taxon>Bacteria</taxon>
        <taxon>Pseudomonadati</taxon>
        <taxon>Pseudomonadota</taxon>
        <taxon>Alphaproteobacteria</taxon>
        <taxon>Rhodobacterales</taxon>
        <taxon>Roseobacteraceae</taxon>
    </lineage>
</organism>
<dbReference type="EMBL" id="FXTY01000013">
    <property type="protein sequence ID" value="SMP36051.1"/>
    <property type="molecule type" value="Genomic_DNA"/>
</dbReference>
<sequence length="259" mass="27266">MTKADTTRAKTTLQAGVSKADVDALQVLLSELLNHPASTSLLIVRAAFLLGDPALMDLRHRFIAPNGTYAVQETQRFTALADHALTTGTQVGLSSESDGPVARHTCQLLGTDATMETRVRFLMPDTIRALAAPKLHPRMVGEGAQTLLSASLTATVIARYTALAHDPNPLHSNPEVAQAAGFGDVIAPGMLLCALAEAGFRHISPGPKIQDLRARFLSPALVNAPVQVVVTAQAGAKSRVFVVSDAQDIHAIVDVFVGG</sequence>
<feature type="domain" description="MaoC-like" evidence="1">
    <location>
        <begin position="144"/>
        <end position="234"/>
    </location>
</feature>
<dbReference type="CDD" id="cd03441">
    <property type="entry name" value="R_hydratase_like"/>
    <property type="match status" value="1"/>
</dbReference>
<protein>
    <submittedName>
        <fullName evidence="2">MaoC like domain-containing protein</fullName>
    </submittedName>
</protein>
<evidence type="ECO:0000313" key="2">
    <source>
        <dbReference type="EMBL" id="SMP36051.1"/>
    </source>
</evidence>
<dbReference type="Pfam" id="PF01575">
    <property type="entry name" value="MaoC_dehydratas"/>
    <property type="match status" value="1"/>
</dbReference>
<dbReference type="InterPro" id="IPR002539">
    <property type="entry name" value="MaoC-like_dom"/>
</dbReference>
<dbReference type="SUPFAM" id="SSF54637">
    <property type="entry name" value="Thioesterase/thiol ester dehydrase-isomerase"/>
    <property type="match status" value="1"/>
</dbReference>
<reference evidence="2 3" key="1">
    <citation type="submission" date="2017-05" db="EMBL/GenBank/DDBJ databases">
        <authorList>
            <person name="Varghese N."/>
            <person name="Submissions S."/>
        </authorList>
    </citation>
    <scope>NUCLEOTIDE SEQUENCE [LARGE SCALE GENOMIC DNA]</scope>
    <source>
        <strain evidence="2 3">DSM 29734</strain>
    </source>
</reference>
<evidence type="ECO:0000259" key="1">
    <source>
        <dbReference type="Pfam" id="PF01575"/>
    </source>
</evidence>